<keyword evidence="2" id="KW-1185">Reference proteome</keyword>
<name>A0A285JHW8_9GAMM</name>
<dbReference type="AlphaFoldDB" id="A0A285JHW8"/>
<sequence>MTKIKEPLKTVLRKFCHVECYNPQLIREAVIIGHGFPYDIILVKAQLREAIDNQLITPEEYEELTDEDFDSQQDLQLWLEKLFTELP</sequence>
<dbReference type="Proteomes" id="UP000219353">
    <property type="component" value="Unassembled WGS sequence"/>
</dbReference>
<organism evidence="1 2">
    <name type="scientific">Arsukibacterium tuosuense</name>
    <dbReference type="NCBI Taxonomy" id="1323745"/>
    <lineage>
        <taxon>Bacteria</taxon>
        <taxon>Pseudomonadati</taxon>
        <taxon>Pseudomonadota</taxon>
        <taxon>Gammaproteobacteria</taxon>
        <taxon>Chromatiales</taxon>
        <taxon>Chromatiaceae</taxon>
        <taxon>Arsukibacterium</taxon>
    </lineage>
</organism>
<gene>
    <name evidence="1" type="ORF">SAMN06297280_3533</name>
</gene>
<protein>
    <submittedName>
        <fullName evidence="1">Uncharacterized protein</fullName>
    </submittedName>
</protein>
<accession>A0A285JHW8</accession>
<evidence type="ECO:0000313" key="1">
    <source>
        <dbReference type="EMBL" id="SNY58976.1"/>
    </source>
</evidence>
<reference evidence="2" key="1">
    <citation type="submission" date="2017-09" db="EMBL/GenBank/DDBJ databases">
        <authorList>
            <person name="Varghese N."/>
            <person name="Submissions S."/>
        </authorList>
    </citation>
    <scope>NUCLEOTIDE SEQUENCE [LARGE SCALE GENOMIC DNA]</scope>
    <source>
        <strain evidence="2">CGMCC 1.12461</strain>
    </source>
</reference>
<proteinExistence type="predicted"/>
<evidence type="ECO:0000313" key="2">
    <source>
        <dbReference type="Proteomes" id="UP000219353"/>
    </source>
</evidence>
<dbReference type="EMBL" id="OBEB01000008">
    <property type="protein sequence ID" value="SNY58976.1"/>
    <property type="molecule type" value="Genomic_DNA"/>
</dbReference>
<dbReference type="OrthoDB" id="6370363at2"/>
<dbReference type="RefSeq" id="WP_097112709.1">
    <property type="nucleotide sequence ID" value="NZ_OBEB01000008.1"/>
</dbReference>